<evidence type="ECO:0000313" key="2">
    <source>
        <dbReference type="EMBL" id="EQB18216.1"/>
    </source>
</evidence>
<evidence type="ECO:0000313" key="3">
    <source>
        <dbReference type="Proteomes" id="UP000015531"/>
    </source>
</evidence>
<gene>
    <name evidence="2" type="ORF">RLDS_02935</name>
    <name evidence="1" type="ORF">RLDS_20185</name>
</gene>
<dbReference type="Proteomes" id="UP000015531">
    <property type="component" value="Unassembled WGS sequence"/>
</dbReference>
<name>T0IL13_9SPHN</name>
<dbReference type="EMBL" id="ATDP01000103">
    <property type="protein sequence ID" value="EQB12455.1"/>
    <property type="molecule type" value="Genomic_DNA"/>
</dbReference>
<dbReference type="PATRIC" id="fig|1331060.3.peg.3899"/>
<accession>T0IL13</accession>
<comment type="caution">
    <text evidence="1">The sequence shown here is derived from an EMBL/GenBank/DDBJ whole genome shotgun (WGS) entry which is preliminary data.</text>
</comment>
<dbReference type="EMBL" id="ATDP01000056">
    <property type="protein sequence ID" value="EQB18216.1"/>
    <property type="molecule type" value="Genomic_DNA"/>
</dbReference>
<keyword evidence="3" id="KW-1185">Reference proteome</keyword>
<dbReference type="AlphaFoldDB" id="T0IL13"/>
<organism evidence="1 3">
    <name type="scientific">Sphingobium lactosutens DS20</name>
    <dbReference type="NCBI Taxonomy" id="1331060"/>
    <lineage>
        <taxon>Bacteria</taxon>
        <taxon>Pseudomonadati</taxon>
        <taxon>Pseudomonadota</taxon>
        <taxon>Alphaproteobacteria</taxon>
        <taxon>Sphingomonadales</taxon>
        <taxon>Sphingomonadaceae</taxon>
        <taxon>Sphingobium</taxon>
    </lineage>
</organism>
<proteinExistence type="predicted"/>
<sequence length="44" mass="5191">MCQSMIFQPRQVFFPVRAQRKSKITTVTAVPRFYYQAGFAQFSQ</sequence>
<protein>
    <submittedName>
        <fullName evidence="1">Uncharacterized protein</fullName>
    </submittedName>
</protein>
<reference evidence="1 3" key="1">
    <citation type="journal article" date="2013" name="Genome Announc.">
        <title>Draft Genome Sequence of Sphingobium lactosutens Strain DS20T, Isolated from a Hexachlorocyclohexane Dumpsite.</title>
        <authorList>
            <person name="Kumar R."/>
            <person name="Dwivedi V."/>
            <person name="Negi V."/>
            <person name="Khurana J.P."/>
            <person name="Lal R."/>
        </authorList>
    </citation>
    <scope>NUCLEOTIDE SEQUENCE [LARGE SCALE GENOMIC DNA]</scope>
    <source>
        <strain evidence="1 3">DS20</strain>
    </source>
</reference>
<evidence type="ECO:0000313" key="1">
    <source>
        <dbReference type="EMBL" id="EQB12455.1"/>
    </source>
</evidence>